<dbReference type="InterPro" id="IPR002110">
    <property type="entry name" value="Ankyrin_rpt"/>
</dbReference>
<protein>
    <submittedName>
        <fullName evidence="7">Reticulocyte-binding protein 2-like a</fullName>
    </submittedName>
</protein>
<feature type="repeat" description="ANK" evidence="3">
    <location>
        <begin position="1083"/>
        <end position="1108"/>
    </location>
</feature>
<dbReference type="SUPFAM" id="SSF48403">
    <property type="entry name" value="Ankyrin repeat"/>
    <property type="match status" value="1"/>
</dbReference>
<evidence type="ECO:0000259" key="6">
    <source>
        <dbReference type="Pfam" id="PF18738"/>
    </source>
</evidence>
<dbReference type="Gene3D" id="1.25.40.20">
    <property type="entry name" value="Ankyrin repeat-containing domain"/>
    <property type="match status" value="1"/>
</dbReference>
<dbReference type="Pfam" id="PF18738">
    <property type="entry name" value="HEPN_DZIP3"/>
    <property type="match status" value="1"/>
</dbReference>
<sequence>MERPEWNPRLEWLFVKQSWQTVLQTVKQSQGTGKFRMNSHISQYFLASETRTRPKSFCKIKRKDGHFGWGCLVDDAPDETSDWTKYFILTSSKAIPKENFDAKEYEVEFTKRRGKCCRLTDIAKTVHHILSGLVLIAIYPQSYEFNHAMFQTAPCFRRHKSCSVLEKSPRVDVARSESSSHFFFIDKELYDFQPNGNTSLKDGYKGCCSVLFELSNEDLKVQAVGIVNLEDNGQSSPILLPKSSLNTILDDENQTVEEEQRRQEEEERNSKKEVERRKVEEVKMKQGEKEKNWKKEEERQRKEEEESKIKENEKRKRKEEEEKRRKEEEESAKKEKEERKRKEEEESKIKKEEERKRRKEEKKRRKEEEESAKKEEEERKRKEEEEKERKRKEEEESKIKKEEERKRKEEEEKRGKEEEESTKKEEEERKGKEEEESKIRKEEERKRRKEEEKRRKEEEESAKKEEEERKRKEEEESKIKKEEERKRREEEEKRRKEEEESAKKEEEERKRKEEEESKIKNEQERKRKEEEEKRRKEEEERMTKVEEEKNREQGTGTVTEEHITRVKVIPPCLSDAQREEFVKFFLLDVSLFAKNNRTSLDTGLHALIEHIQDVYNVCVGKLGIGCLEITVQCPTLDSLERLWSDTRSGCIDKFAEKFLVTSTFKTKLGVENMTLKVEIKEEDYKACRESFNPHLGNSVKVDSFIATVTSPFASTKEMTNYARLCRLLVNVGFQVLRSTFDNIHPPATLRTVLGSTSVHYATLQSLYVKGKEKVLNPMQWRKLYPTHSPVSSVTFDITLLTVLLRNICGLSPPATGWDRLPPAADICIADDIARVKYYRNSVYGHASQASIDDKSFNVYWQEIREALVRLGGARFRADIDKLKQDCMDPDMEKHYCKLMEKWKKDDDNIKEKLEEIEDTTKGSVEKIKGEMAKMDSEVAEVQKLSTLTLPAGESKDEGGIEDTVKETIKECSDRGGTSVSESNKELNQLHSAERDIYVTRKKSLLPYGFSVDSRDATGRTPLMKEAWNGDVQAVKGLIERGANPSLMDNRRWNSLHFAACGGDLDIISLIHSRVKDIESKEVEGYTPLMIAAFNGKLQAVKWFLEEGAAKTCVCNRGWNLLHCAALSGDPDVMGVILPHVPDIECKNANGQTPLIIAVRKGNLQSVKLLLERGANPFAKDNNGQDSLYYASSDDSNMFDFLLSHVGKSELTTGND</sequence>
<dbReference type="InterPro" id="IPR041249">
    <property type="entry name" value="HEPN_DZIP3"/>
</dbReference>
<evidence type="ECO:0000256" key="1">
    <source>
        <dbReference type="ARBA" id="ARBA00022737"/>
    </source>
</evidence>
<evidence type="ECO:0000256" key="2">
    <source>
        <dbReference type="ARBA" id="ARBA00023043"/>
    </source>
</evidence>
<evidence type="ECO:0000256" key="3">
    <source>
        <dbReference type="PROSITE-ProRule" id="PRU00023"/>
    </source>
</evidence>
<feature type="compositionally biased region" description="Basic residues" evidence="5">
    <location>
        <begin position="356"/>
        <end position="365"/>
    </location>
</feature>
<keyword evidence="8" id="KW-1185">Reference proteome</keyword>
<feature type="coiled-coil region" evidence="4">
    <location>
        <begin position="899"/>
        <end position="944"/>
    </location>
</feature>
<evidence type="ECO:0000313" key="7">
    <source>
        <dbReference type="EMBL" id="PFX14620.1"/>
    </source>
</evidence>
<name>A0A2B4RDR2_STYPI</name>
<evidence type="ECO:0000313" key="8">
    <source>
        <dbReference type="Proteomes" id="UP000225706"/>
    </source>
</evidence>
<dbReference type="PANTHER" id="PTHR24171:SF9">
    <property type="entry name" value="ANKYRIN REPEAT DOMAIN-CONTAINING PROTEIN 39"/>
    <property type="match status" value="1"/>
</dbReference>
<accession>A0A2B4RDR2</accession>
<dbReference type="PROSITE" id="PS50297">
    <property type="entry name" value="ANK_REP_REGION"/>
    <property type="match status" value="3"/>
</dbReference>
<feature type="compositionally biased region" description="Basic and acidic residues" evidence="5">
    <location>
        <begin position="366"/>
        <end position="552"/>
    </location>
</feature>
<comment type="caution">
    <text evidence="7">The sequence shown here is derived from an EMBL/GenBank/DDBJ whole genome shotgun (WGS) entry which is preliminary data.</text>
</comment>
<organism evidence="7 8">
    <name type="scientific">Stylophora pistillata</name>
    <name type="common">Smooth cauliflower coral</name>
    <dbReference type="NCBI Taxonomy" id="50429"/>
    <lineage>
        <taxon>Eukaryota</taxon>
        <taxon>Metazoa</taxon>
        <taxon>Cnidaria</taxon>
        <taxon>Anthozoa</taxon>
        <taxon>Hexacorallia</taxon>
        <taxon>Scleractinia</taxon>
        <taxon>Astrocoeniina</taxon>
        <taxon>Pocilloporidae</taxon>
        <taxon>Stylophora</taxon>
    </lineage>
</organism>
<dbReference type="Pfam" id="PF12796">
    <property type="entry name" value="Ank_2"/>
    <property type="match status" value="2"/>
</dbReference>
<dbReference type="EMBL" id="LSMT01000754">
    <property type="protein sequence ID" value="PFX14620.1"/>
    <property type="molecule type" value="Genomic_DNA"/>
</dbReference>
<feature type="compositionally biased region" description="Basic and acidic residues" evidence="5">
    <location>
        <begin position="258"/>
        <end position="355"/>
    </location>
</feature>
<feature type="repeat" description="ANK" evidence="3">
    <location>
        <begin position="1149"/>
        <end position="1181"/>
    </location>
</feature>
<feature type="compositionally biased region" description="Polar residues" evidence="5">
    <location>
        <begin position="232"/>
        <end position="247"/>
    </location>
</feature>
<keyword evidence="2 3" id="KW-0040">ANK repeat</keyword>
<gene>
    <name evidence="7" type="ORF">AWC38_SpisGene21205</name>
</gene>
<proteinExistence type="predicted"/>
<dbReference type="PANTHER" id="PTHR24171">
    <property type="entry name" value="ANKYRIN REPEAT DOMAIN-CONTAINING PROTEIN 39-RELATED"/>
    <property type="match status" value="1"/>
</dbReference>
<dbReference type="AlphaFoldDB" id="A0A2B4RDR2"/>
<dbReference type="SMART" id="SM00248">
    <property type="entry name" value="ANK"/>
    <property type="match status" value="6"/>
</dbReference>
<evidence type="ECO:0000256" key="4">
    <source>
        <dbReference type="SAM" id="Coils"/>
    </source>
</evidence>
<keyword evidence="4" id="KW-0175">Coiled coil</keyword>
<dbReference type="Proteomes" id="UP000225706">
    <property type="component" value="Unassembled WGS sequence"/>
</dbReference>
<reference evidence="8" key="1">
    <citation type="journal article" date="2017" name="bioRxiv">
        <title>Comparative analysis of the genomes of Stylophora pistillata and Acropora digitifera provides evidence for extensive differences between species of corals.</title>
        <authorList>
            <person name="Voolstra C.R."/>
            <person name="Li Y."/>
            <person name="Liew Y.J."/>
            <person name="Baumgarten S."/>
            <person name="Zoccola D."/>
            <person name="Flot J.-F."/>
            <person name="Tambutte S."/>
            <person name="Allemand D."/>
            <person name="Aranda M."/>
        </authorList>
    </citation>
    <scope>NUCLEOTIDE SEQUENCE [LARGE SCALE GENOMIC DNA]</scope>
</reference>
<dbReference type="InterPro" id="IPR036770">
    <property type="entry name" value="Ankyrin_rpt-contain_sf"/>
</dbReference>
<feature type="region of interest" description="Disordered" evidence="5">
    <location>
        <begin position="232"/>
        <end position="558"/>
    </location>
</feature>
<evidence type="ECO:0000256" key="5">
    <source>
        <dbReference type="SAM" id="MobiDB-lite"/>
    </source>
</evidence>
<dbReference type="PROSITE" id="PS50088">
    <property type="entry name" value="ANK_REPEAT"/>
    <property type="match status" value="3"/>
</dbReference>
<dbReference type="OrthoDB" id="5964200at2759"/>
<feature type="repeat" description="ANK" evidence="3">
    <location>
        <begin position="1017"/>
        <end position="1049"/>
    </location>
</feature>
<keyword evidence="1" id="KW-0677">Repeat</keyword>
<feature type="domain" description="DZIP3-like HEPN" evidence="6">
    <location>
        <begin position="746"/>
        <end position="895"/>
    </location>
</feature>
<dbReference type="Pfam" id="PF00023">
    <property type="entry name" value="Ank"/>
    <property type="match status" value="1"/>
</dbReference>